<evidence type="ECO:0000313" key="2">
    <source>
        <dbReference type="Proteomes" id="UP000007485"/>
    </source>
</evidence>
<sequence length="149" mass="16676">MNIIKTGDSMGGKQKRMAVSVFSGSVDRLTGLAMLVSGAVAMGMEVELFLQLWGAYAFRKDVIQRNTNFSEFQNLSSEVARRLQELRLPSWFDLLREAKKTGNLKIYVCSTAANIWNAKKEDFVDLVDDIIGAGEWVDKMSEADITLFV</sequence>
<dbReference type="InterPro" id="IPR003787">
    <property type="entry name" value="Sulphur_relay_DsrE/F-like"/>
</dbReference>
<dbReference type="PANTHER" id="PTHR34655:SF2">
    <property type="entry name" value="PEROXIREDOXIN FAMILY PROTEIN"/>
    <property type="match status" value="1"/>
</dbReference>
<dbReference type="InterPro" id="IPR027396">
    <property type="entry name" value="DsrEFH-like"/>
</dbReference>
<keyword evidence="2" id="KW-1185">Reference proteome</keyword>
<dbReference type="PANTHER" id="PTHR34655">
    <property type="entry name" value="CONSERVED WITHIN P. AEROPHILUM"/>
    <property type="match status" value="1"/>
</dbReference>
<dbReference type="STRING" id="985053.VMUT_2345"/>
<gene>
    <name evidence="1" type="ordered locus">VMUT_2345</name>
</gene>
<name>F0QYC9_VULM7</name>
<dbReference type="Gene3D" id="3.40.1260.10">
    <property type="entry name" value="DsrEFH-like"/>
    <property type="match status" value="1"/>
</dbReference>
<dbReference type="SUPFAM" id="SSF75169">
    <property type="entry name" value="DsrEFH-like"/>
    <property type="match status" value="1"/>
</dbReference>
<accession>F0QYC9</accession>
<dbReference type="KEGG" id="vmo:VMUT_2345"/>
<proteinExistence type="predicted"/>
<dbReference type="eggNOG" id="arCOG02064">
    <property type="taxonomic scope" value="Archaea"/>
</dbReference>
<dbReference type="AlphaFoldDB" id="F0QYC9"/>
<evidence type="ECO:0000313" key="1">
    <source>
        <dbReference type="EMBL" id="ADY02537.1"/>
    </source>
</evidence>
<reference evidence="1 2" key="1">
    <citation type="journal article" date="2011" name="J. Bacteriol.">
        <title>Complete genome sequence of 'Vulcanisaeta moutnovskia' strain 768-28, a novel member of the hyperthermophilic crenarchaeal genus vulcanisaeta.</title>
        <authorList>
            <person name="Gumerov V.M."/>
            <person name="Mardanov A.V."/>
            <person name="Beletsky A.V."/>
            <person name="Prokofeva M.I."/>
            <person name="Bonch-Osmolovskaya E.A."/>
            <person name="Ravin N.V."/>
            <person name="Skryabin K.G."/>
        </authorList>
    </citation>
    <scope>NUCLEOTIDE SEQUENCE [LARGE SCALE GENOMIC DNA]</scope>
    <source>
        <strain evidence="1 2">768-28</strain>
    </source>
</reference>
<organism evidence="1 2">
    <name type="scientific">Vulcanisaeta moutnovskia (strain 768-28)</name>
    <dbReference type="NCBI Taxonomy" id="985053"/>
    <lineage>
        <taxon>Archaea</taxon>
        <taxon>Thermoproteota</taxon>
        <taxon>Thermoprotei</taxon>
        <taxon>Thermoproteales</taxon>
        <taxon>Thermoproteaceae</taxon>
        <taxon>Vulcanisaeta</taxon>
    </lineage>
</organism>
<dbReference type="HOGENOM" id="CLU_094970_2_0_2"/>
<dbReference type="Proteomes" id="UP000007485">
    <property type="component" value="Chromosome"/>
</dbReference>
<dbReference type="Pfam" id="PF02635">
    <property type="entry name" value="DsrE"/>
    <property type="match status" value="1"/>
</dbReference>
<dbReference type="EMBL" id="CP002529">
    <property type="protein sequence ID" value="ADY02537.1"/>
    <property type="molecule type" value="Genomic_DNA"/>
</dbReference>
<protein>
    <submittedName>
        <fullName evidence="1">Uncharacterized protein</fullName>
    </submittedName>
</protein>